<proteinExistence type="predicted"/>
<dbReference type="AlphaFoldDB" id="A0AAV0D049"/>
<reference evidence="1" key="1">
    <citation type="submission" date="2022-07" db="EMBL/GenBank/DDBJ databases">
        <authorList>
            <person name="Macas J."/>
            <person name="Novak P."/>
            <person name="Neumann P."/>
        </authorList>
    </citation>
    <scope>NUCLEOTIDE SEQUENCE</scope>
</reference>
<name>A0AAV0D049_9ASTE</name>
<dbReference type="Proteomes" id="UP001152523">
    <property type="component" value="Unassembled WGS sequence"/>
</dbReference>
<evidence type="ECO:0000313" key="2">
    <source>
        <dbReference type="Proteomes" id="UP001152523"/>
    </source>
</evidence>
<evidence type="ECO:0000313" key="1">
    <source>
        <dbReference type="EMBL" id="CAH9086829.1"/>
    </source>
</evidence>
<dbReference type="EMBL" id="CAMAPF010000057">
    <property type="protein sequence ID" value="CAH9086829.1"/>
    <property type="molecule type" value="Genomic_DNA"/>
</dbReference>
<protein>
    <submittedName>
        <fullName evidence="1">Uncharacterized protein</fullName>
    </submittedName>
</protein>
<organism evidence="1 2">
    <name type="scientific">Cuscuta epithymum</name>
    <dbReference type="NCBI Taxonomy" id="186058"/>
    <lineage>
        <taxon>Eukaryota</taxon>
        <taxon>Viridiplantae</taxon>
        <taxon>Streptophyta</taxon>
        <taxon>Embryophyta</taxon>
        <taxon>Tracheophyta</taxon>
        <taxon>Spermatophyta</taxon>
        <taxon>Magnoliopsida</taxon>
        <taxon>eudicotyledons</taxon>
        <taxon>Gunneridae</taxon>
        <taxon>Pentapetalae</taxon>
        <taxon>asterids</taxon>
        <taxon>lamiids</taxon>
        <taxon>Solanales</taxon>
        <taxon>Convolvulaceae</taxon>
        <taxon>Cuscuteae</taxon>
        <taxon>Cuscuta</taxon>
        <taxon>Cuscuta subgen. Cuscuta</taxon>
    </lineage>
</organism>
<keyword evidence="2" id="KW-1185">Reference proteome</keyword>
<sequence length="115" mass="12951">MRVFVLPKGTQGWVLAYSISVKSLLNDTASSGKRSRGRIFFSGLVPMNNKRTPVAVIRREEFWGVFLYDFDTKAVQSVSYYGHSIATKWKALIHGSGFLAHYPYLRPSSLSTFAL</sequence>
<comment type="caution">
    <text evidence="1">The sequence shown here is derived from an EMBL/GenBank/DDBJ whole genome shotgun (WGS) entry which is preliminary data.</text>
</comment>
<gene>
    <name evidence="1" type="ORF">CEPIT_LOCUS9930</name>
</gene>
<accession>A0AAV0D049</accession>